<dbReference type="Gene3D" id="2.30.30.110">
    <property type="match status" value="1"/>
</dbReference>
<dbReference type="PATRIC" id="fig|13035.3.peg.1125"/>
<dbReference type="SUPFAM" id="SSF50118">
    <property type="entry name" value="Cell growth inhibitor/plasmid maintenance toxic component"/>
    <property type="match status" value="1"/>
</dbReference>
<evidence type="ECO:0000313" key="4">
    <source>
        <dbReference type="Proteomes" id="UP000010482"/>
    </source>
</evidence>
<reference evidence="3" key="1">
    <citation type="submission" date="2012-04" db="EMBL/GenBank/DDBJ databases">
        <title>Finished genome of Dactylococcopsis salina PCC 8305.</title>
        <authorList>
            <consortium name="US DOE Joint Genome Institute"/>
            <person name="Gugger M."/>
            <person name="Coursin T."/>
            <person name="Rippka R."/>
            <person name="Tandeau De Marsac N."/>
            <person name="Huntemann M."/>
            <person name="Wei C.-L."/>
            <person name="Han J."/>
            <person name="Detter J.C."/>
            <person name="Han C."/>
            <person name="Tapia R."/>
            <person name="Daligault H."/>
            <person name="Chen A."/>
            <person name="Krypides N."/>
            <person name="Mavromatis K."/>
            <person name="Markowitz V."/>
            <person name="Szeto E."/>
            <person name="Ivanova N."/>
            <person name="Ovchinnikova G."/>
            <person name="Pagani I."/>
            <person name="Pati A."/>
            <person name="Goodwin L."/>
            <person name="Peters L."/>
            <person name="Pitluck S."/>
            <person name="Woyke T."/>
            <person name="Kerfeld C."/>
        </authorList>
    </citation>
    <scope>NUCLEOTIDE SEQUENCE [LARGE SCALE GENOMIC DNA]</scope>
    <source>
        <strain evidence="3">PCC 8305</strain>
    </source>
</reference>
<dbReference type="GO" id="GO:0006402">
    <property type="term" value="P:mRNA catabolic process"/>
    <property type="evidence" value="ECO:0007669"/>
    <property type="project" value="TreeGrafter"/>
</dbReference>
<dbReference type="Proteomes" id="UP000010482">
    <property type="component" value="Chromosome"/>
</dbReference>
<keyword evidence="4" id="KW-1185">Reference proteome</keyword>
<dbReference type="Pfam" id="PF02452">
    <property type="entry name" value="PemK_toxin"/>
    <property type="match status" value="1"/>
</dbReference>
<comment type="similarity">
    <text evidence="1">Belongs to the PemK/MazF family.</text>
</comment>
<dbReference type="STRING" id="13035.Dacsa_1001"/>
<sequence length="115" mass="13187">MVTENNQYIPRRGDLVYLNFNPTKGHEQQGHRPAFVASPYLYNQRTSLALFMPITKKQKGYPFEIILPSQLMIQGVILADQVKCLDWKARGVRFIESVPESLIDEVQATIEPLLL</sequence>
<dbReference type="AlphaFoldDB" id="K9YTB8"/>
<dbReference type="OrthoDB" id="9808744at2"/>
<evidence type="ECO:0000313" key="3">
    <source>
        <dbReference type="EMBL" id="AFZ49722.1"/>
    </source>
</evidence>
<organism evidence="3 4">
    <name type="scientific">Dactylococcopsis salina (strain PCC 8305)</name>
    <name type="common">Myxobactron salinum</name>
    <dbReference type="NCBI Taxonomy" id="13035"/>
    <lineage>
        <taxon>Bacteria</taxon>
        <taxon>Bacillati</taxon>
        <taxon>Cyanobacteriota</taxon>
        <taxon>Cyanophyceae</taxon>
        <taxon>Nodosilineales</taxon>
        <taxon>Cymatolegaceae</taxon>
        <taxon>Dactylococcopsis</taxon>
    </lineage>
</organism>
<dbReference type="GO" id="GO:0003677">
    <property type="term" value="F:DNA binding"/>
    <property type="evidence" value="ECO:0007669"/>
    <property type="project" value="InterPro"/>
</dbReference>
<dbReference type="GO" id="GO:0016075">
    <property type="term" value="P:rRNA catabolic process"/>
    <property type="evidence" value="ECO:0007669"/>
    <property type="project" value="TreeGrafter"/>
</dbReference>
<accession>K9YTB8</accession>
<evidence type="ECO:0000256" key="2">
    <source>
        <dbReference type="ARBA" id="ARBA00022649"/>
    </source>
</evidence>
<dbReference type="PANTHER" id="PTHR33988:SF3">
    <property type="entry name" value="ENDORIBONUCLEASE TOXIN CHPB-RELATED"/>
    <property type="match status" value="1"/>
</dbReference>
<gene>
    <name evidence="3" type="ORF">Dacsa_1001</name>
</gene>
<dbReference type="GO" id="GO:0004521">
    <property type="term" value="F:RNA endonuclease activity"/>
    <property type="evidence" value="ECO:0007669"/>
    <property type="project" value="TreeGrafter"/>
</dbReference>
<dbReference type="eggNOG" id="COG2337">
    <property type="taxonomic scope" value="Bacteria"/>
</dbReference>
<name>K9YTB8_DACS8</name>
<dbReference type="InterPro" id="IPR003477">
    <property type="entry name" value="PemK-like"/>
</dbReference>
<dbReference type="EMBL" id="CP003944">
    <property type="protein sequence ID" value="AFZ49722.1"/>
    <property type="molecule type" value="Genomic_DNA"/>
</dbReference>
<proteinExistence type="inferred from homology"/>
<keyword evidence="2" id="KW-1277">Toxin-antitoxin system</keyword>
<protein>
    <submittedName>
        <fullName evidence="3">Growth inhibitor</fullName>
    </submittedName>
</protein>
<dbReference type="HOGENOM" id="CLU_121823_2_3_3"/>
<dbReference type="PANTHER" id="PTHR33988">
    <property type="entry name" value="ENDORIBONUCLEASE MAZF-RELATED"/>
    <property type="match status" value="1"/>
</dbReference>
<evidence type="ECO:0000256" key="1">
    <source>
        <dbReference type="ARBA" id="ARBA00007521"/>
    </source>
</evidence>
<dbReference type="NCBIfam" id="NF007386">
    <property type="entry name" value="PRK09907.1"/>
    <property type="match status" value="1"/>
</dbReference>
<dbReference type="InterPro" id="IPR011067">
    <property type="entry name" value="Plasmid_toxin/cell-grow_inhib"/>
</dbReference>
<dbReference type="KEGG" id="dsl:Dacsa_1001"/>